<dbReference type="Pfam" id="PF13419">
    <property type="entry name" value="HAD_2"/>
    <property type="match status" value="1"/>
</dbReference>
<proteinExistence type="predicted"/>
<evidence type="ECO:0000313" key="5">
    <source>
        <dbReference type="EMBL" id="SDR76999.1"/>
    </source>
</evidence>
<dbReference type="InterPro" id="IPR023214">
    <property type="entry name" value="HAD_sf"/>
</dbReference>
<dbReference type="EMBL" id="LT629774">
    <property type="protein sequence ID" value="SDR76999.1"/>
    <property type="molecule type" value="Genomic_DNA"/>
</dbReference>
<dbReference type="AlphaFoldDB" id="A0A1H1LT92"/>
<dbReference type="PANTHER" id="PTHR46470">
    <property type="entry name" value="N-ACYLNEURAMINATE-9-PHOSPHATASE"/>
    <property type="match status" value="1"/>
</dbReference>
<dbReference type="Gene3D" id="1.10.150.520">
    <property type="match status" value="1"/>
</dbReference>
<dbReference type="SUPFAM" id="SSF56784">
    <property type="entry name" value="HAD-like"/>
    <property type="match status" value="1"/>
</dbReference>
<dbReference type="STRING" id="1249933.SAMN04489797_0068"/>
<dbReference type="Proteomes" id="UP000198963">
    <property type="component" value="Chromosome I"/>
</dbReference>
<organism evidence="5 6">
    <name type="scientific">Winogradskyella sediminis</name>
    <dbReference type="NCBI Taxonomy" id="1382466"/>
    <lineage>
        <taxon>Bacteria</taxon>
        <taxon>Pseudomonadati</taxon>
        <taxon>Bacteroidota</taxon>
        <taxon>Flavobacteriia</taxon>
        <taxon>Flavobacteriales</taxon>
        <taxon>Flavobacteriaceae</taxon>
        <taxon>Winogradskyella</taxon>
    </lineage>
</organism>
<evidence type="ECO:0000256" key="4">
    <source>
        <dbReference type="ARBA" id="ARBA00022842"/>
    </source>
</evidence>
<evidence type="ECO:0000256" key="1">
    <source>
        <dbReference type="ARBA" id="ARBA00001946"/>
    </source>
</evidence>
<dbReference type="Gene3D" id="3.40.50.1000">
    <property type="entry name" value="HAD superfamily/HAD-like"/>
    <property type="match status" value="1"/>
</dbReference>
<dbReference type="RefSeq" id="WP_092443129.1">
    <property type="nucleotide sequence ID" value="NZ_LT629774.1"/>
</dbReference>
<dbReference type="GO" id="GO:0046872">
    <property type="term" value="F:metal ion binding"/>
    <property type="evidence" value="ECO:0007669"/>
    <property type="project" value="UniProtKB-KW"/>
</dbReference>
<name>A0A1H1LT92_9FLAO</name>
<dbReference type="PANTHER" id="PTHR46470:SF2">
    <property type="entry name" value="GLYCERALDEHYDE 3-PHOSPHATE PHOSPHATASE"/>
    <property type="match status" value="1"/>
</dbReference>
<dbReference type="InterPro" id="IPR051400">
    <property type="entry name" value="HAD-like_hydrolase"/>
</dbReference>
<keyword evidence="2" id="KW-0479">Metal-binding</keyword>
<sequence>MDIKVDTNTVVVFDLDDTLYNELDFLKSAYRSIAKFLDLDNWKPLYSKMFSLYRCKINVFKTLAESHNIELSVLVDLYRNHQPEIELFEGVLDIFEAIQSKGGNIAIITDGRSKTQRAKLKSLGILNDLDFIVISEEIGTEKPDLANFKAIEQALSGVQYYYIADNLKKDFIAPNTLGWKSVALIDNGKNIHFESHKFSNVECAPNDYILDFKDIKIL</sequence>
<dbReference type="GO" id="GO:0016791">
    <property type="term" value="F:phosphatase activity"/>
    <property type="evidence" value="ECO:0007669"/>
    <property type="project" value="TreeGrafter"/>
</dbReference>
<comment type="cofactor">
    <cofactor evidence="1">
        <name>Mg(2+)</name>
        <dbReference type="ChEBI" id="CHEBI:18420"/>
    </cofactor>
</comment>
<reference evidence="5 6" key="1">
    <citation type="submission" date="2016-10" db="EMBL/GenBank/DDBJ databases">
        <authorList>
            <person name="Varghese N."/>
            <person name="Submissions S."/>
        </authorList>
    </citation>
    <scope>NUCLEOTIDE SEQUENCE [LARGE SCALE GENOMIC DNA]</scope>
    <source>
        <strain evidence="5 6">RHA_55</strain>
    </source>
</reference>
<keyword evidence="3 5" id="KW-0378">Hydrolase</keyword>
<evidence type="ECO:0000256" key="2">
    <source>
        <dbReference type="ARBA" id="ARBA00022723"/>
    </source>
</evidence>
<evidence type="ECO:0000256" key="3">
    <source>
        <dbReference type="ARBA" id="ARBA00022801"/>
    </source>
</evidence>
<dbReference type="InterPro" id="IPR041492">
    <property type="entry name" value="HAD_2"/>
</dbReference>
<evidence type="ECO:0000313" key="6">
    <source>
        <dbReference type="Proteomes" id="UP000198963"/>
    </source>
</evidence>
<keyword evidence="4" id="KW-0460">Magnesium</keyword>
<dbReference type="GO" id="GO:0044281">
    <property type="term" value="P:small molecule metabolic process"/>
    <property type="evidence" value="ECO:0007669"/>
    <property type="project" value="UniProtKB-ARBA"/>
</dbReference>
<dbReference type="SFLD" id="SFLDS00003">
    <property type="entry name" value="Haloacid_Dehalogenase"/>
    <property type="match status" value="1"/>
</dbReference>
<accession>A0A1H1LT92</accession>
<gene>
    <name evidence="5" type="ORF">SAMN04489797_0068</name>
</gene>
<dbReference type="SFLD" id="SFLDG01129">
    <property type="entry name" value="C1.5:_HAD__Beta-PGM__Phosphata"/>
    <property type="match status" value="1"/>
</dbReference>
<protein>
    <submittedName>
        <fullName evidence="5">Putative hydrolase of the HAD superfamily</fullName>
    </submittedName>
</protein>
<dbReference type="NCBIfam" id="TIGR01549">
    <property type="entry name" value="HAD-SF-IA-v1"/>
    <property type="match status" value="1"/>
</dbReference>
<dbReference type="InterPro" id="IPR036412">
    <property type="entry name" value="HAD-like_sf"/>
</dbReference>
<keyword evidence="6" id="KW-1185">Reference proteome</keyword>
<dbReference type="InterPro" id="IPR006439">
    <property type="entry name" value="HAD-SF_hydro_IA"/>
</dbReference>